<dbReference type="RefSeq" id="XP_029240965.1">
    <property type="nucleotide sequence ID" value="XM_029379158.1"/>
</dbReference>
<dbReference type="EMBL" id="MKGL01000047">
    <property type="protein sequence ID" value="RNF09432.1"/>
    <property type="molecule type" value="Genomic_DNA"/>
</dbReference>
<dbReference type="GeneID" id="40326075"/>
<dbReference type="PANTHER" id="PTHR11776">
    <property type="entry name" value="ADENINE PHOSPHORIBOSYLTRANSFERASE"/>
    <property type="match status" value="1"/>
</dbReference>
<dbReference type="PANTHER" id="PTHR11776:SF7">
    <property type="entry name" value="PHOSPHORIBOSYLTRANSFERASE DOMAIN-CONTAINING PROTEIN"/>
    <property type="match status" value="1"/>
</dbReference>
<name>A0A3R7NXU7_TRYRA</name>
<keyword evidence="7" id="KW-0963">Cytoplasm</keyword>
<dbReference type="GO" id="GO:0005737">
    <property type="term" value="C:cytoplasm"/>
    <property type="evidence" value="ECO:0007669"/>
    <property type="project" value="UniProtKB-SubCell"/>
</dbReference>
<comment type="subcellular location">
    <subcellularLocation>
        <location evidence="2">Cytoplasm</location>
    </subcellularLocation>
</comment>
<keyword evidence="8 12" id="KW-0328">Glycosyltransferase</keyword>
<keyword evidence="9 12" id="KW-0808">Transferase</keyword>
<comment type="similarity">
    <text evidence="4">Belongs to the purine/pyrimidine phosphoribosyltransferase family.</text>
</comment>
<evidence type="ECO:0000256" key="8">
    <source>
        <dbReference type="ARBA" id="ARBA00022676"/>
    </source>
</evidence>
<dbReference type="Pfam" id="PF00156">
    <property type="entry name" value="Pribosyltran"/>
    <property type="match status" value="1"/>
</dbReference>
<evidence type="ECO:0000256" key="6">
    <source>
        <dbReference type="ARBA" id="ARBA00011893"/>
    </source>
</evidence>
<gene>
    <name evidence="12" type="ORF">TraAM80_02142</name>
</gene>
<evidence type="ECO:0000313" key="12">
    <source>
        <dbReference type="EMBL" id="RNF09432.1"/>
    </source>
</evidence>
<evidence type="ECO:0000256" key="1">
    <source>
        <dbReference type="ARBA" id="ARBA00000868"/>
    </source>
</evidence>
<dbReference type="InterPro" id="IPR029057">
    <property type="entry name" value="PRTase-like"/>
</dbReference>
<dbReference type="GO" id="GO:0006166">
    <property type="term" value="P:purine ribonucleoside salvage"/>
    <property type="evidence" value="ECO:0007669"/>
    <property type="project" value="UniProtKB-KW"/>
</dbReference>
<feature type="domain" description="Phosphoribosyltransferase" evidence="11">
    <location>
        <begin position="72"/>
        <end position="195"/>
    </location>
</feature>
<evidence type="ECO:0000256" key="5">
    <source>
        <dbReference type="ARBA" id="ARBA00011738"/>
    </source>
</evidence>
<evidence type="ECO:0000256" key="7">
    <source>
        <dbReference type="ARBA" id="ARBA00022490"/>
    </source>
</evidence>
<keyword evidence="10" id="KW-0660">Purine salvage</keyword>
<protein>
    <recommendedName>
        <fullName evidence="6">adenine phosphoribosyltransferase</fullName>
        <ecNumber evidence="6">2.4.2.7</ecNumber>
    </recommendedName>
</protein>
<dbReference type="AlphaFoldDB" id="A0A3R7NXU7"/>
<organism evidence="12 13">
    <name type="scientific">Trypanosoma rangeli</name>
    <dbReference type="NCBI Taxonomy" id="5698"/>
    <lineage>
        <taxon>Eukaryota</taxon>
        <taxon>Discoba</taxon>
        <taxon>Euglenozoa</taxon>
        <taxon>Kinetoplastea</taxon>
        <taxon>Metakinetoplastina</taxon>
        <taxon>Trypanosomatida</taxon>
        <taxon>Trypanosomatidae</taxon>
        <taxon>Trypanosoma</taxon>
        <taxon>Herpetosoma</taxon>
    </lineage>
</organism>
<comment type="pathway">
    <text evidence="3">Purine metabolism; AMP biosynthesis via salvage pathway; AMP from adenine: step 1/1.</text>
</comment>
<accession>A0A3R7NXU7</accession>
<evidence type="ECO:0000256" key="2">
    <source>
        <dbReference type="ARBA" id="ARBA00004496"/>
    </source>
</evidence>
<dbReference type="VEuPathDB" id="TriTrypDB:TRSC58_00688"/>
<dbReference type="InterPro" id="IPR000836">
    <property type="entry name" value="PRTase_dom"/>
</dbReference>
<dbReference type="Gene3D" id="3.40.50.2020">
    <property type="match status" value="1"/>
</dbReference>
<dbReference type="Proteomes" id="UP000283634">
    <property type="component" value="Unassembled WGS sequence"/>
</dbReference>
<evidence type="ECO:0000313" key="13">
    <source>
        <dbReference type="Proteomes" id="UP000283634"/>
    </source>
</evidence>
<dbReference type="OrthoDB" id="363185at2759"/>
<evidence type="ECO:0000256" key="9">
    <source>
        <dbReference type="ARBA" id="ARBA00022679"/>
    </source>
</evidence>
<evidence type="ECO:0000256" key="10">
    <source>
        <dbReference type="ARBA" id="ARBA00022726"/>
    </source>
</evidence>
<dbReference type="GO" id="GO:0003999">
    <property type="term" value="F:adenine phosphoribosyltransferase activity"/>
    <property type="evidence" value="ECO:0007669"/>
    <property type="project" value="UniProtKB-EC"/>
</dbReference>
<evidence type="ECO:0000256" key="3">
    <source>
        <dbReference type="ARBA" id="ARBA00004659"/>
    </source>
</evidence>
<dbReference type="SUPFAM" id="SSF53271">
    <property type="entry name" value="PRTase-like"/>
    <property type="match status" value="1"/>
</dbReference>
<comment type="catalytic activity">
    <reaction evidence="1">
        <text>AMP + diphosphate = 5-phospho-alpha-D-ribose 1-diphosphate + adenine</text>
        <dbReference type="Rhea" id="RHEA:16609"/>
        <dbReference type="ChEBI" id="CHEBI:16708"/>
        <dbReference type="ChEBI" id="CHEBI:33019"/>
        <dbReference type="ChEBI" id="CHEBI:58017"/>
        <dbReference type="ChEBI" id="CHEBI:456215"/>
        <dbReference type="EC" id="2.4.2.7"/>
    </reaction>
</comment>
<reference evidence="12 13" key="1">
    <citation type="journal article" date="2018" name="BMC Genomics">
        <title>Genomic comparison of Trypanosoma conorhini and Trypanosoma rangeli to Trypanosoma cruzi strains of high and low virulence.</title>
        <authorList>
            <person name="Bradwell K.R."/>
            <person name="Koparde V.N."/>
            <person name="Matveyev A.V."/>
            <person name="Serrano M.G."/>
            <person name="Alves J.M."/>
            <person name="Parikh H."/>
            <person name="Huang B."/>
            <person name="Lee V."/>
            <person name="Espinosa-Alvarez O."/>
            <person name="Ortiz P.A."/>
            <person name="Costa-Martins A.G."/>
            <person name="Teixeira M.M."/>
            <person name="Buck G.A."/>
        </authorList>
    </citation>
    <scope>NUCLEOTIDE SEQUENCE [LARGE SCALE GENOMIC DNA]</scope>
    <source>
        <strain evidence="12 13">AM80</strain>
    </source>
</reference>
<comment type="caution">
    <text evidence="12">The sequence shown here is derived from an EMBL/GenBank/DDBJ whole genome shotgun (WGS) entry which is preliminary data.</text>
</comment>
<dbReference type="InterPro" id="IPR050120">
    <property type="entry name" value="Adenine_PRTase"/>
</dbReference>
<evidence type="ECO:0000259" key="11">
    <source>
        <dbReference type="Pfam" id="PF00156"/>
    </source>
</evidence>
<evidence type="ECO:0000256" key="4">
    <source>
        <dbReference type="ARBA" id="ARBA00008391"/>
    </source>
</evidence>
<dbReference type="CDD" id="cd06223">
    <property type="entry name" value="PRTases_typeI"/>
    <property type="match status" value="1"/>
</dbReference>
<dbReference type="EC" id="2.4.2.7" evidence="6"/>
<dbReference type="OMA" id="FKECTWL"/>
<keyword evidence="13" id="KW-1185">Reference proteome</keyword>
<sequence>MNGVDVAIQLEVFAVHTDMTLKEVSPNYYNLSPESALWKQIQKAYRWYTPKFSPRDIPRFADVGSITEDCVLMRAIRDFLVDRYRNFPEPPTHILGYDARGFLFGPMIAMELGVPFVLLRKAGKNPGVLIESEPYEKDYKEKEPEAMSIRQDSIGKGSRVVLVDDVLASGGTALSGLQLVEACGATALEFVAVLDYII</sequence>
<comment type="subunit">
    <text evidence="5">Homodimer.</text>
</comment>
<proteinExistence type="inferred from homology"/>